<organism evidence="2 3">
    <name type="scientific">Dreissena polymorpha</name>
    <name type="common">Zebra mussel</name>
    <name type="synonym">Mytilus polymorpha</name>
    <dbReference type="NCBI Taxonomy" id="45954"/>
    <lineage>
        <taxon>Eukaryota</taxon>
        <taxon>Metazoa</taxon>
        <taxon>Spiralia</taxon>
        <taxon>Lophotrochozoa</taxon>
        <taxon>Mollusca</taxon>
        <taxon>Bivalvia</taxon>
        <taxon>Autobranchia</taxon>
        <taxon>Heteroconchia</taxon>
        <taxon>Euheterodonta</taxon>
        <taxon>Imparidentia</taxon>
        <taxon>Neoheterodontei</taxon>
        <taxon>Myida</taxon>
        <taxon>Dreissenoidea</taxon>
        <taxon>Dreissenidae</taxon>
        <taxon>Dreissena</taxon>
    </lineage>
</organism>
<proteinExistence type="predicted"/>
<keyword evidence="3" id="KW-1185">Reference proteome</keyword>
<dbReference type="Proteomes" id="UP000828390">
    <property type="component" value="Unassembled WGS sequence"/>
</dbReference>
<dbReference type="EMBL" id="JAIWYP010000007">
    <property type="protein sequence ID" value="KAH3798776.1"/>
    <property type="molecule type" value="Genomic_DNA"/>
</dbReference>
<reference evidence="2" key="2">
    <citation type="submission" date="2020-11" db="EMBL/GenBank/DDBJ databases">
        <authorList>
            <person name="McCartney M.A."/>
            <person name="Auch B."/>
            <person name="Kono T."/>
            <person name="Mallez S."/>
            <person name="Becker A."/>
            <person name="Gohl D.M."/>
            <person name="Silverstein K.A.T."/>
            <person name="Koren S."/>
            <person name="Bechman K.B."/>
            <person name="Herman A."/>
            <person name="Abrahante J.E."/>
            <person name="Garbe J."/>
        </authorList>
    </citation>
    <scope>NUCLEOTIDE SEQUENCE</scope>
    <source>
        <strain evidence="2">Duluth1</strain>
        <tissue evidence="2">Whole animal</tissue>
    </source>
</reference>
<accession>A0A9D4FL60</accession>
<comment type="caution">
    <text evidence="2">The sequence shown here is derived from an EMBL/GenBank/DDBJ whole genome shotgun (WGS) entry which is preliminary data.</text>
</comment>
<sequence length="371" mass="41672">MVLYTSFPCKENIICNPVRYTGVSNACLVQRNELSVTLPISDGRSHVKKTWDTFFEHKLRFPEKKRYLPIRVRDELGVVNSKEISSIEAVQRPNDTNASDNGEEAMSKKALSANDGDNLSEMFDRIAVTVEKETDRNNNQGAANNDSKLTTADNLGEYARKQIEELDEFLKTVDAILTENNVKPIVYKDTSVDDLLAEINAVLQENDIKSFDDSANNATLAQIATEINVNVSDLFPSVNQTEKTFSNEASQAKDLLDDDVVSSCSESLDSLNSNSNNSGYSTGHRKRKRNDMNACLTDRDLKKRKFTYDPVTFDVDKKRSTVTILLETNCKSQQQVKLPEKRVALRGETTLSSETTLPKKRKFSFQPVSFP</sequence>
<gene>
    <name evidence="2" type="ORF">DPMN_152379</name>
</gene>
<evidence type="ECO:0000313" key="3">
    <source>
        <dbReference type="Proteomes" id="UP000828390"/>
    </source>
</evidence>
<evidence type="ECO:0000313" key="2">
    <source>
        <dbReference type="EMBL" id="KAH3798776.1"/>
    </source>
</evidence>
<protein>
    <submittedName>
        <fullName evidence="2">Uncharacterized protein</fullName>
    </submittedName>
</protein>
<reference evidence="2" key="1">
    <citation type="journal article" date="2019" name="bioRxiv">
        <title>The Genome of the Zebra Mussel, Dreissena polymorpha: A Resource for Invasive Species Research.</title>
        <authorList>
            <person name="McCartney M.A."/>
            <person name="Auch B."/>
            <person name="Kono T."/>
            <person name="Mallez S."/>
            <person name="Zhang Y."/>
            <person name="Obille A."/>
            <person name="Becker A."/>
            <person name="Abrahante J.E."/>
            <person name="Garbe J."/>
            <person name="Badalamenti J.P."/>
            <person name="Herman A."/>
            <person name="Mangelson H."/>
            <person name="Liachko I."/>
            <person name="Sullivan S."/>
            <person name="Sone E.D."/>
            <person name="Koren S."/>
            <person name="Silverstein K.A.T."/>
            <person name="Beckman K.B."/>
            <person name="Gohl D.M."/>
        </authorList>
    </citation>
    <scope>NUCLEOTIDE SEQUENCE</scope>
    <source>
        <strain evidence="2">Duluth1</strain>
        <tissue evidence="2">Whole animal</tissue>
    </source>
</reference>
<evidence type="ECO:0000256" key="1">
    <source>
        <dbReference type="SAM" id="MobiDB-lite"/>
    </source>
</evidence>
<dbReference type="AlphaFoldDB" id="A0A9D4FL60"/>
<feature type="compositionally biased region" description="Low complexity" evidence="1">
    <location>
        <begin position="267"/>
        <end position="278"/>
    </location>
</feature>
<name>A0A9D4FL60_DREPO</name>
<feature type="region of interest" description="Disordered" evidence="1">
    <location>
        <begin position="267"/>
        <end position="290"/>
    </location>
</feature>
<feature type="region of interest" description="Disordered" evidence="1">
    <location>
        <begin position="89"/>
        <end position="116"/>
    </location>
</feature>